<keyword evidence="5" id="KW-0966">Cell projection</keyword>
<dbReference type="GO" id="GO:0070840">
    <property type="term" value="F:dynein complex binding"/>
    <property type="evidence" value="ECO:0007669"/>
    <property type="project" value="TreeGrafter"/>
</dbReference>
<dbReference type="InterPro" id="IPR032675">
    <property type="entry name" value="LRR_dom_sf"/>
</dbReference>
<evidence type="ECO:0000256" key="6">
    <source>
        <dbReference type="SAM" id="MobiDB-lite"/>
    </source>
</evidence>
<dbReference type="SUPFAM" id="SSF52075">
    <property type="entry name" value="Outer arm dynein light chain 1"/>
    <property type="match status" value="1"/>
</dbReference>
<dbReference type="EMBL" id="FN653034">
    <property type="protein sequence ID" value="CBY09004.1"/>
    <property type="molecule type" value="Genomic_DNA"/>
</dbReference>
<feature type="region of interest" description="Disordered" evidence="6">
    <location>
        <begin position="495"/>
        <end position="521"/>
    </location>
</feature>
<dbReference type="PANTHER" id="PTHR45973:SF9">
    <property type="entry name" value="LEUCINE-RICH REPEAT-CONTAINING PROTEIN 46"/>
    <property type="match status" value="1"/>
</dbReference>
<evidence type="ECO:0000313" key="7">
    <source>
        <dbReference type="EMBL" id="CBY09004.1"/>
    </source>
</evidence>
<keyword evidence="2" id="KW-0433">Leucine-rich repeat</keyword>
<organism evidence="7">
    <name type="scientific">Oikopleura dioica</name>
    <name type="common">Tunicate</name>
    <dbReference type="NCBI Taxonomy" id="34765"/>
    <lineage>
        <taxon>Eukaryota</taxon>
        <taxon>Metazoa</taxon>
        <taxon>Chordata</taxon>
        <taxon>Tunicata</taxon>
        <taxon>Appendicularia</taxon>
        <taxon>Copelata</taxon>
        <taxon>Oikopleuridae</taxon>
        <taxon>Oikopleura</taxon>
    </lineage>
</organism>
<name>E4XBM9_OIKDI</name>
<evidence type="ECO:0000313" key="8">
    <source>
        <dbReference type="Proteomes" id="UP000001307"/>
    </source>
</evidence>
<dbReference type="InterPro" id="IPR001611">
    <property type="entry name" value="Leu-rich_rpt"/>
</dbReference>
<evidence type="ECO:0000256" key="3">
    <source>
        <dbReference type="ARBA" id="ARBA00022737"/>
    </source>
</evidence>
<dbReference type="Pfam" id="PF14580">
    <property type="entry name" value="LRR_9"/>
    <property type="match status" value="1"/>
</dbReference>
<evidence type="ECO:0000256" key="1">
    <source>
        <dbReference type="ARBA" id="ARBA00004138"/>
    </source>
</evidence>
<dbReference type="GO" id="GO:0035082">
    <property type="term" value="P:axoneme assembly"/>
    <property type="evidence" value="ECO:0007669"/>
    <property type="project" value="TreeGrafter"/>
</dbReference>
<protein>
    <submittedName>
        <fullName evidence="7">Uncharacterized protein</fullName>
    </submittedName>
</protein>
<evidence type="ECO:0000256" key="4">
    <source>
        <dbReference type="ARBA" id="ARBA00023069"/>
    </source>
</evidence>
<gene>
    <name evidence="7" type="ORF">GSOID_T00006533001</name>
</gene>
<feature type="region of interest" description="Disordered" evidence="6">
    <location>
        <begin position="54"/>
        <end position="73"/>
    </location>
</feature>
<dbReference type="OrthoDB" id="1904536at2759"/>
<keyword evidence="8" id="KW-1185">Reference proteome</keyword>
<dbReference type="PROSITE" id="PS51450">
    <property type="entry name" value="LRR"/>
    <property type="match status" value="3"/>
</dbReference>
<dbReference type="AlphaFoldDB" id="E4XBM9"/>
<dbReference type="PANTHER" id="PTHR45973">
    <property type="entry name" value="PROTEIN PHOSPHATASE 1 REGULATORY SUBUNIT SDS22-RELATED"/>
    <property type="match status" value="1"/>
</dbReference>
<evidence type="ECO:0000256" key="5">
    <source>
        <dbReference type="ARBA" id="ARBA00023273"/>
    </source>
</evidence>
<sequence>MVQIEEIPSEPVIVPVKKKEYLEPKKEKTDIKIEEKVKPKKKAKRFTISLNNVEPKKVDKSNNTPESKLEKELDWNSNKSNFPRMTKEALMEICKKNKQYRTPYLNDQLYLHFKGWWRIENLEEYTGVRCLWLESNGLRKIEGLGECRLLRSLYLQQNLIEKIENLENCQMLCTLNLESNLLKKLENLDCLPELQSLNISNNHVSTYEGLLHLKDLKKVSVLDLQNNRIEDPRVVEIFESMESLRVLNLTKNSVPSKIRNYRKTMIVRCKDLTYLDDRPVFPRDRACAEAWMKGGIEAEKEERQKWQNKDRQRMNASVAYLRNLREKAEVKRAALDAADETEESKSASDSDSSKPETEETPCTRPIHELMNDEASQNEDNVSEKSFSMDDLPDLESVAISEMSELAQAKQAPKGFRNVMVINESDNDSDSDSEDIVLNHPSAEVKNVETEKVSEIKVNPKSNFLESSSETSSILNIAQKPDEDVEMLFQKVERPQEPLMQASAAPAAKPLIQELDSDDEES</sequence>
<keyword evidence="3" id="KW-0677">Repeat</keyword>
<feature type="compositionally biased region" description="Basic and acidic residues" evidence="6">
    <location>
        <begin position="343"/>
        <end position="357"/>
    </location>
</feature>
<dbReference type="SMART" id="SM00365">
    <property type="entry name" value="LRR_SD22"/>
    <property type="match status" value="4"/>
</dbReference>
<dbReference type="Gene3D" id="3.80.10.10">
    <property type="entry name" value="Ribonuclease Inhibitor"/>
    <property type="match status" value="2"/>
</dbReference>
<keyword evidence="4" id="KW-0969">Cilium</keyword>
<comment type="subcellular location">
    <subcellularLocation>
        <location evidence="1">Cell projection</location>
        <location evidence="1">Cilium</location>
    </subcellularLocation>
</comment>
<feature type="compositionally biased region" description="Polar residues" evidence="6">
    <location>
        <begin position="373"/>
        <end position="385"/>
    </location>
</feature>
<evidence type="ECO:0000256" key="2">
    <source>
        <dbReference type="ARBA" id="ARBA00022614"/>
    </source>
</evidence>
<dbReference type="InParanoid" id="E4XBM9"/>
<dbReference type="GO" id="GO:0005930">
    <property type="term" value="C:axoneme"/>
    <property type="evidence" value="ECO:0007669"/>
    <property type="project" value="TreeGrafter"/>
</dbReference>
<accession>E4XBM9</accession>
<dbReference type="InterPro" id="IPR050576">
    <property type="entry name" value="Cilia_flagella_integrity"/>
</dbReference>
<proteinExistence type="predicted"/>
<reference evidence="7" key="1">
    <citation type="journal article" date="2010" name="Science">
        <title>Plasticity of animal genome architecture unmasked by rapid evolution of a pelagic tunicate.</title>
        <authorList>
            <person name="Denoeud F."/>
            <person name="Henriet S."/>
            <person name="Mungpakdee S."/>
            <person name="Aury J.M."/>
            <person name="Da Silva C."/>
            <person name="Brinkmann H."/>
            <person name="Mikhaleva J."/>
            <person name="Olsen L.C."/>
            <person name="Jubin C."/>
            <person name="Canestro C."/>
            <person name="Bouquet J.M."/>
            <person name="Danks G."/>
            <person name="Poulain J."/>
            <person name="Campsteijn C."/>
            <person name="Adamski M."/>
            <person name="Cross I."/>
            <person name="Yadetie F."/>
            <person name="Muffato M."/>
            <person name="Louis A."/>
            <person name="Butcher S."/>
            <person name="Tsagkogeorga G."/>
            <person name="Konrad A."/>
            <person name="Singh S."/>
            <person name="Jensen M.F."/>
            <person name="Cong E.H."/>
            <person name="Eikeseth-Otteraa H."/>
            <person name="Noel B."/>
            <person name="Anthouard V."/>
            <person name="Porcel B.M."/>
            <person name="Kachouri-Lafond R."/>
            <person name="Nishino A."/>
            <person name="Ugolini M."/>
            <person name="Chourrout P."/>
            <person name="Nishida H."/>
            <person name="Aasland R."/>
            <person name="Huzurbazar S."/>
            <person name="Westhof E."/>
            <person name="Delsuc F."/>
            <person name="Lehrach H."/>
            <person name="Reinhardt R."/>
            <person name="Weissenbach J."/>
            <person name="Roy S.W."/>
            <person name="Artiguenave F."/>
            <person name="Postlethwait J.H."/>
            <person name="Manak J.R."/>
            <person name="Thompson E.M."/>
            <person name="Jaillon O."/>
            <person name="Du Pasquier L."/>
            <person name="Boudinot P."/>
            <person name="Liberles D.A."/>
            <person name="Volff J.N."/>
            <person name="Philippe H."/>
            <person name="Lenhard B."/>
            <person name="Roest Crollius H."/>
            <person name="Wincker P."/>
            <person name="Chourrout D."/>
        </authorList>
    </citation>
    <scope>NUCLEOTIDE SEQUENCE [LARGE SCALE GENOMIC DNA]</scope>
</reference>
<feature type="region of interest" description="Disordered" evidence="6">
    <location>
        <begin position="332"/>
        <end position="389"/>
    </location>
</feature>
<dbReference type="Proteomes" id="UP000001307">
    <property type="component" value="Unassembled WGS sequence"/>
</dbReference>